<dbReference type="AlphaFoldDB" id="A0A371B3C2"/>
<evidence type="ECO:0000256" key="2">
    <source>
        <dbReference type="ARBA" id="ARBA00022598"/>
    </source>
</evidence>
<dbReference type="InterPro" id="IPR025110">
    <property type="entry name" value="AMP-bd_C"/>
</dbReference>
<keyword evidence="9" id="KW-1185">Reference proteome</keyword>
<keyword evidence="2" id="KW-0436">Ligase</keyword>
<dbReference type="InterPro" id="IPR020845">
    <property type="entry name" value="AMP-binding_CS"/>
</dbReference>
<dbReference type="SUPFAM" id="SSF56801">
    <property type="entry name" value="Acetyl-CoA synthetase-like"/>
    <property type="match status" value="1"/>
</dbReference>
<dbReference type="PANTHER" id="PTHR43201:SF5">
    <property type="entry name" value="MEDIUM-CHAIN ACYL-COA LIGASE ACSF2, MITOCHONDRIAL"/>
    <property type="match status" value="1"/>
</dbReference>
<gene>
    <name evidence="8" type="ORF">DXH78_15440</name>
</gene>
<dbReference type="GO" id="GO:0031956">
    <property type="term" value="F:medium-chain fatty acid-CoA ligase activity"/>
    <property type="evidence" value="ECO:0007669"/>
    <property type="project" value="TreeGrafter"/>
</dbReference>
<evidence type="ECO:0000259" key="7">
    <source>
        <dbReference type="Pfam" id="PF13193"/>
    </source>
</evidence>
<evidence type="ECO:0000256" key="3">
    <source>
        <dbReference type="ARBA" id="ARBA00051915"/>
    </source>
</evidence>
<evidence type="ECO:0000256" key="5">
    <source>
        <dbReference type="ARBA" id="ARBA00067668"/>
    </source>
</evidence>
<reference evidence="9" key="1">
    <citation type="submission" date="2018-08" db="EMBL/GenBank/DDBJ databases">
        <authorList>
            <person name="Kim S.-J."/>
            <person name="Jung G.-Y."/>
        </authorList>
    </citation>
    <scope>NUCLEOTIDE SEQUENCE [LARGE SCALE GENOMIC DNA]</scope>
    <source>
        <strain evidence="9">GY_H</strain>
    </source>
</reference>
<dbReference type="EMBL" id="QRGO01000002">
    <property type="protein sequence ID" value="RDV01997.1"/>
    <property type="molecule type" value="Genomic_DNA"/>
</dbReference>
<dbReference type="Proteomes" id="UP000263993">
    <property type="component" value="Unassembled WGS sequence"/>
</dbReference>
<dbReference type="InterPro" id="IPR042099">
    <property type="entry name" value="ANL_N_sf"/>
</dbReference>
<dbReference type="NCBIfam" id="NF004837">
    <property type="entry name" value="PRK06187.1"/>
    <property type="match status" value="1"/>
</dbReference>
<feature type="domain" description="AMP-binding enzyme C-terminal" evidence="7">
    <location>
        <begin position="422"/>
        <end position="497"/>
    </location>
</feature>
<dbReference type="Gene3D" id="3.40.50.12780">
    <property type="entry name" value="N-terminal domain of ligase-like"/>
    <property type="match status" value="1"/>
</dbReference>
<feature type="domain" description="AMP-dependent synthetase/ligase" evidence="6">
    <location>
        <begin position="11"/>
        <end position="373"/>
    </location>
</feature>
<dbReference type="Pfam" id="PF13193">
    <property type="entry name" value="AMP-binding_C"/>
    <property type="match status" value="1"/>
</dbReference>
<sequence length="515" mass="56336">MPLSSTLGALFERNARLYPRRSAVSYNGREYTHADIAARMHRLASALRSSLPNQARVSILSQNSIEYIETMGAAYLSGSILVTLNWRLAVDELSRILADCEPAVLLFEEQYIETVDRLRAARPGMRLICVGEAPEWAEAYEDVLTSESTGFPATAVSPDDTACLIYTSGTTGVPKGVMLSHRGLLAGALANCINTNAKTIDRVLITMPLFHVGATIMYLGYSVVGARTVLHRRFDAVQSLAAIRDEKITQIHTAPTMIHQLLSVDGSETYDTSSLTNIVYSSSPMLDDLLRRGVGRFGPIFTQIYGMTEYVGATCLQPYQHVLDSEGAGRLASAGQPSQDTFVRIVDAEGNDCETGDIGEIAVSGTSMMQGYWGAASAKSILRNGWLHTGDLGYIDDESFVFIVDRKKDMIVSGGENIYSREVESAILTHPDVAEVSVIGVPDQRWGEAVKAFVVRRSGAEVSADEIIAFCKSKIASYKKPRSVEFVDALPQLPSGKVDKKMLRQPFWEGQKRQI</sequence>
<dbReference type="FunFam" id="3.30.300.30:FF:000008">
    <property type="entry name" value="2,3-dihydroxybenzoate-AMP ligase"/>
    <property type="match status" value="1"/>
</dbReference>
<comment type="similarity">
    <text evidence="1">Belongs to the ATP-dependent AMP-binding enzyme family.</text>
</comment>
<accession>A0A371B3C2</accession>
<dbReference type="Pfam" id="PF00501">
    <property type="entry name" value="AMP-binding"/>
    <property type="match status" value="1"/>
</dbReference>
<comment type="catalytic activity">
    <reaction evidence="3">
        <text>3-(methylsulfanyl)propanoate + ATP + CoA = 3-(methylsulfanyl)propanoyl-CoA + AMP + diphosphate</text>
        <dbReference type="Rhea" id="RHEA:43052"/>
        <dbReference type="ChEBI" id="CHEBI:30616"/>
        <dbReference type="ChEBI" id="CHEBI:33019"/>
        <dbReference type="ChEBI" id="CHEBI:49016"/>
        <dbReference type="ChEBI" id="CHEBI:57287"/>
        <dbReference type="ChEBI" id="CHEBI:82815"/>
        <dbReference type="ChEBI" id="CHEBI:456215"/>
        <dbReference type="EC" id="6.2.1.44"/>
    </reaction>
    <physiologicalReaction direction="left-to-right" evidence="3">
        <dbReference type="Rhea" id="RHEA:43053"/>
    </physiologicalReaction>
</comment>
<dbReference type="RefSeq" id="WP_115518119.1">
    <property type="nucleotide sequence ID" value="NZ_QRGO01000002.1"/>
</dbReference>
<evidence type="ECO:0000256" key="1">
    <source>
        <dbReference type="ARBA" id="ARBA00006432"/>
    </source>
</evidence>
<comment type="caution">
    <text evidence="8">The sequence shown here is derived from an EMBL/GenBank/DDBJ whole genome shotgun (WGS) entry which is preliminary data.</text>
</comment>
<proteinExistence type="inferred from homology"/>
<name>A0A371B3C2_9BRAD</name>
<evidence type="ECO:0000259" key="6">
    <source>
        <dbReference type="Pfam" id="PF00501"/>
    </source>
</evidence>
<dbReference type="GO" id="GO:0006631">
    <property type="term" value="P:fatty acid metabolic process"/>
    <property type="evidence" value="ECO:0007669"/>
    <property type="project" value="TreeGrafter"/>
</dbReference>
<dbReference type="PANTHER" id="PTHR43201">
    <property type="entry name" value="ACYL-COA SYNTHETASE"/>
    <property type="match status" value="1"/>
</dbReference>
<dbReference type="PROSITE" id="PS00455">
    <property type="entry name" value="AMP_BINDING"/>
    <property type="match status" value="1"/>
</dbReference>
<evidence type="ECO:0000313" key="8">
    <source>
        <dbReference type="EMBL" id="RDV01997.1"/>
    </source>
</evidence>
<dbReference type="Gene3D" id="3.30.300.30">
    <property type="match status" value="1"/>
</dbReference>
<dbReference type="InterPro" id="IPR045851">
    <property type="entry name" value="AMP-bd_C_sf"/>
</dbReference>
<dbReference type="EC" id="6.2.1.44" evidence="4"/>
<evidence type="ECO:0000256" key="4">
    <source>
        <dbReference type="ARBA" id="ARBA00066616"/>
    </source>
</evidence>
<protein>
    <recommendedName>
        <fullName evidence="5">3-methylmercaptopropionyl-CoA ligase</fullName>
        <ecNumber evidence="4">6.2.1.44</ecNumber>
    </recommendedName>
</protein>
<evidence type="ECO:0000313" key="9">
    <source>
        <dbReference type="Proteomes" id="UP000263993"/>
    </source>
</evidence>
<organism evidence="8 9">
    <name type="scientific">Undibacter mobilis</name>
    <dbReference type="NCBI Taxonomy" id="2292256"/>
    <lineage>
        <taxon>Bacteria</taxon>
        <taxon>Pseudomonadati</taxon>
        <taxon>Pseudomonadota</taxon>
        <taxon>Alphaproteobacteria</taxon>
        <taxon>Hyphomicrobiales</taxon>
        <taxon>Nitrobacteraceae</taxon>
        <taxon>Undibacter</taxon>
    </lineage>
</organism>
<dbReference type="InterPro" id="IPR000873">
    <property type="entry name" value="AMP-dep_synth/lig_dom"/>
</dbReference>
<dbReference type="OrthoDB" id="9803968at2"/>